<feature type="transmembrane region" description="Helical" evidence="7">
    <location>
        <begin position="130"/>
        <end position="149"/>
    </location>
</feature>
<dbReference type="Pfam" id="PF11700">
    <property type="entry name" value="ATG22"/>
    <property type="match status" value="1"/>
</dbReference>
<comment type="subcellular location">
    <subcellularLocation>
        <location evidence="1">Cell membrane</location>
        <topology evidence="1">Multi-pass membrane protein</topology>
    </subcellularLocation>
</comment>
<dbReference type="AlphaFoldDB" id="A0A7H2BIR4"/>
<feature type="transmembrane region" description="Helical" evidence="7">
    <location>
        <begin position="103"/>
        <end position="124"/>
    </location>
</feature>
<dbReference type="PROSITE" id="PS50850">
    <property type="entry name" value="MFS"/>
    <property type="match status" value="1"/>
</dbReference>
<feature type="compositionally biased region" description="Low complexity" evidence="6">
    <location>
        <begin position="14"/>
        <end position="24"/>
    </location>
</feature>
<dbReference type="Proteomes" id="UP000516421">
    <property type="component" value="Chromosome"/>
</dbReference>
<dbReference type="KEGG" id="rama:IDM48_09300"/>
<proteinExistence type="predicted"/>
<feature type="transmembrane region" description="Helical" evidence="7">
    <location>
        <begin position="212"/>
        <end position="230"/>
    </location>
</feature>
<feature type="region of interest" description="Disordered" evidence="6">
    <location>
        <begin position="1"/>
        <end position="24"/>
    </location>
</feature>
<evidence type="ECO:0000256" key="7">
    <source>
        <dbReference type="SAM" id="Phobius"/>
    </source>
</evidence>
<dbReference type="EMBL" id="CP061538">
    <property type="protein sequence ID" value="QNV39560.1"/>
    <property type="molecule type" value="Genomic_DNA"/>
</dbReference>
<dbReference type="SUPFAM" id="SSF103473">
    <property type="entry name" value="MFS general substrate transporter"/>
    <property type="match status" value="1"/>
</dbReference>
<dbReference type="PANTHER" id="PTHR23519:SF1">
    <property type="entry name" value="AUTOPHAGY-RELATED PROTEIN 22"/>
    <property type="match status" value="1"/>
</dbReference>
<keyword evidence="2" id="KW-0813">Transport</keyword>
<evidence type="ECO:0000256" key="4">
    <source>
        <dbReference type="ARBA" id="ARBA00022989"/>
    </source>
</evidence>
<evidence type="ECO:0000313" key="10">
    <source>
        <dbReference type="Proteomes" id="UP000516421"/>
    </source>
</evidence>
<dbReference type="PANTHER" id="PTHR23519">
    <property type="entry name" value="AUTOPHAGY-RELATED PROTEIN 22"/>
    <property type="match status" value="1"/>
</dbReference>
<name>A0A7H2BIR4_9MICC</name>
<keyword evidence="5 7" id="KW-0472">Membrane</keyword>
<evidence type="ECO:0000256" key="5">
    <source>
        <dbReference type="ARBA" id="ARBA00023136"/>
    </source>
</evidence>
<gene>
    <name evidence="9" type="ORF">IDM48_09300</name>
</gene>
<reference evidence="9 10" key="1">
    <citation type="submission" date="2020-09" db="EMBL/GenBank/DDBJ databases">
        <title>Investigation of environmental microbe.</title>
        <authorList>
            <person name="Ou Y."/>
            <person name="Kang Q."/>
        </authorList>
    </citation>
    <scope>NUCLEOTIDE SEQUENCE [LARGE SCALE GENOMIC DNA]</scope>
    <source>
        <strain evidence="9 10">KJZ-9</strain>
    </source>
</reference>
<evidence type="ECO:0000256" key="1">
    <source>
        <dbReference type="ARBA" id="ARBA00004651"/>
    </source>
</evidence>
<feature type="transmembrane region" description="Helical" evidence="7">
    <location>
        <begin position="33"/>
        <end position="58"/>
    </location>
</feature>
<protein>
    <submittedName>
        <fullName evidence="9">MFS transporter</fullName>
    </submittedName>
</protein>
<evidence type="ECO:0000256" key="6">
    <source>
        <dbReference type="SAM" id="MobiDB-lite"/>
    </source>
</evidence>
<keyword evidence="3 7" id="KW-0812">Transmembrane</keyword>
<sequence length="463" mass="48955">MTPRFSAQTEHADTAPSAAPPLASSDAAPRSTIAAWALWDAGGAAFNAVMTTFVFGVYLTSKNFGDPEHASSVMSMGLTLAGLLIALTAPITGQRSDTSGKRTFWLGFNMFAVSILMALCFFVAPSESYLYLGVALIALGNIMNEFATVNYNAILPQISTPHTVGRISGIGWASGYFGGIVALAIVLVFFIGLGSNTGLLGIPSNDALNIRAVAVFCAVWTTALSIPLLVSMRRRDRLNPPLAQASTERMSFKDSYKELFSTIRRLFKQAPQTLYFLFASAIFRDGLTGVFTYGGILAAGTFGFTTTQVVIFAIAGNVVAGIGALIGGKLDDVIGPKMVIIISLAGVLCAATPLLFSQERIMFWICGLLLCSFVGPAQSASRTYLSRLTPRGQEGEIFGLYSTTGRAASFLAPALFALFMNLLGAQIWGIVGIMVVIALGLGMVLPLTAAPQRTVLKNSEATS</sequence>
<keyword evidence="10" id="KW-1185">Reference proteome</keyword>
<dbReference type="InterPro" id="IPR024671">
    <property type="entry name" value="Atg22-like"/>
</dbReference>
<feature type="transmembrane region" description="Helical" evidence="7">
    <location>
        <begin position="274"/>
        <end position="296"/>
    </location>
</feature>
<evidence type="ECO:0000256" key="2">
    <source>
        <dbReference type="ARBA" id="ARBA00022448"/>
    </source>
</evidence>
<dbReference type="GO" id="GO:0005886">
    <property type="term" value="C:plasma membrane"/>
    <property type="evidence" value="ECO:0007669"/>
    <property type="project" value="UniProtKB-SubCell"/>
</dbReference>
<feature type="transmembrane region" description="Helical" evidence="7">
    <location>
        <begin position="170"/>
        <end position="192"/>
    </location>
</feature>
<feature type="transmembrane region" description="Helical" evidence="7">
    <location>
        <begin position="362"/>
        <end position="385"/>
    </location>
</feature>
<feature type="transmembrane region" description="Helical" evidence="7">
    <location>
        <begin position="425"/>
        <end position="447"/>
    </location>
</feature>
<feature type="transmembrane region" description="Helical" evidence="7">
    <location>
        <begin position="338"/>
        <end position="356"/>
    </location>
</feature>
<dbReference type="InterPro" id="IPR036259">
    <property type="entry name" value="MFS_trans_sf"/>
</dbReference>
<keyword evidence="4 7" id="KW-1133">Transmembrane helix</keyword>
<dbReference type="InterPro" id="IPR020846">
    <property type="entry name" value="MFS_dom"/>
</dbReference>
<feature type="transmembrane region" description="Helical" evidence="7">
    <location>
        <begin position="70"/>
        <end position="91"/>
    </location>
</feature>
<evidence type="ECO:0000313" key="9">
    <source>
        <dbReference type="EMBL" id="QNV39560.1"/>
    </source>
</evidence>
<feature type="domain" description="Major facilitator superfamily (MFS) profile" evidence="8">
    <location>
        <begin position="273"/>
        <end position="463"/>
    </location>
</feature>
<dbReference type="InterPro" id="IPR050495">
    <property type="entry name" value="ATG22/LtaA_families"/>
</dbReference>
<evidence type="ECO:0000259" key="8">
    <source>
        <dbReference type="PROSITE" id="PS50850"/>
    </source>
</evidence>
<dbReference type="Gene3D" id="1.20.1250.20">
    <property type="entry name" value="MFS general substrate transporter like domains"/>
    <property type="match status" value="1"/>
</dbReference>
<dbReference type="GO" id="GO:0022857">
    <property type="term" value="F:transmembrane transporter activity"/>
    <property type="evidence" value="ECO:0007669"/>
    <property type="project" value="InterPro"/>
</dbReference>
<feature type="transmembrane region" description="Helical" evidence="7">
    <location>
        <begin position="302"/>
        <end position="326"/>
    </location>
</feature>
<accession>A0A7H2BIR4</accession>
<feature type="transmembrane region" description="Helical" evidence="7">
    <location>
        <begin position="397"/>
        <end position="419"/>
    </location>
</feature>
<evidence type="ECO:0000256" key="3">
    <source>
        <dbReference type="ARBA" id="ARBA00022692"/>
    </source>
</evidence>
<organism evidence="9 10">
    <name type="scientific">Rothia amarae</name>
    <dbReference type="NCBI Taxonomy" id="169480"/>
    <lineage>
        <taxon>Bacteria</taxon>
        <taxon>Bacillati</taxon>
        <taxon>Actinomycetota</taxon>
        <taxon>Actinomycetes</taxon>
        <taxon>Micrococcales</taxon>
        <taxon>Micrococcaceae</taxon>
        <taxon>Rothia</taxon>
    </lineage>
</organism>